<dbReference type="Pfam" id="PF01327">
    <property type="entry name" value="Pep_deformylase"/>
    <property type="match status" value="1"/>
</dbReference>
<dbReference type="GO" id="GO:0042586">
    <property type="term" value="F:peptide deformylase activity"/>
    <property type="evidence" value="ECO:0007669"/>
    <property type="project" value="UniProtKB-UniRule"/>
</dbReference>
<proteinExistence type="inferred from homology"/>
<feature type="binding site" evidence="2">
    <location>
        <position position="141"/>
    </location>
    <ligand>
        <name>Fe cation</name>
        <dbReference type="ChEBI" id="CHEBI:24875"/>
    </ligand>
</feature>
<keyword evidence="2" id="KW-0378">Hydrolase</keyword>
<feature type="active site" evidence="2">
    <location>
        <position position="142"/>
    </location>
</feature>
<dbReference type="EMBL" id="BMZC01000001">
    <property type="protein sequence ID" value="GGZ47527.1"/>
    <property type="molecule type" value="Genomic_DNA"/>
</dbReference>
<comment type="catalytic activity">
    <reaction evidence="2">
        <text>N-terminal N-formyl-L-methionyl-[peptide] + H2O = N-terminal L-methionyl-[peptide] + formate</text>
        <dbReference type="Rhea" id="RHEA:24420"/>
        <dbReference type="Rhea" id="RHEA-COMP:10639"/>
        <dbReference type="Rhea" id="RHEA-COMP:10640"/>
        <dbReference type="ChEBI" id="CHEBI:15377"/>
        <dbReference type="ChEBI" id="CHEBI:15740"/>
        <dbReference type="ChEBI" id="CHEBI:49298"/>
        <dbReference type="ChEBI" id="CHEBI:64731"/>
        <dbReference type="EC" id="3.5.1.88"/>
    </reaction>
</comment>
<evidence type="ECO:0000313" key="3">
    <source>
        <dbReference type="EMBL" id="GGZ47527.1"/>
    </source>
</evidence>
<dbReference type="PANTHER" id="PTHR10458">
    <property type="entry name" value="PEPTIDE DEFORMYLASE"/>
    <property type="match status" value="1"/>
</dbReference>
<keyword evidence="2" id="KW-0648">Protein biosynthesis</keyword>
<dbReference type="GO" id="GO:0046872">
    <property type="term" value="F:metal ion binding"/>
    <property type="evidence" value="ECO:0007669"/>
    <property type="project" value="UniProtKB-KW"/>
</dbReference>
<gene>
    <name evidence="3" type="primary">def2</name>
    <name evidence="2" type="synonym">def</name>
    <name evidence="3" type="ORF">GCM10011274_01530</name>
</gene>
<evidence type="ECO:0000313" key="4">
    <source>
        <dbReference type="Proteomes" id="UP000622604"/>
    </source>
</evidence>
<dbReference type="HAMAP" id="MF_00163">
    <property type="entry name" value="Pep_deformylase"/>
    <property type="match status" value="1"/>
</dbReference>
<evidence type="ECO:0000256" key="2">
    <source>
        <dbReference type="HAMAP-Rule" id="MF_00163"/>
    </source>
</evidence>
<dbReference type="EC" id="3.5.1.88" evidence="2"/>
<feature type="binding site" evidence="2">
    <location>
        <position position="145"/>
    </location>
    <ligand>
        <name>Fe cation</name>
        <dbReference type="ChEBI" id="CHEBI:24875"/>
    </ligand>
</feature>
<name>A0A8H9LY88_9ALTE</name>
<sequence>MKIAQVGETILHQIAKPVAEEAIKSDAFQAFVDELLSTMQNANGVGIAAPQVFDERAVMIIASRPSPRYPNAPEMEPLVLINPKVIQSAQESVKDWEGCLSVPGLRGYIRRASWVEIAYQQRDGSQVSTRLSGFVARIFLHEFDHLIGKTWLDHVEVNTDIMAESVWRKKVAGIVEPQNDSTG</sequence>
<comment type="caution">
    <text evidence="3">The sequence shown here is derived from an EMBL/GenBank/DDBJ whole genome shotgun (WGS) entry which is preliminary data.</text>
</comment>
<feature type="binding site" evidence="2">
    <location>
        <position position="99"/>
    </location>
    <ligand>
        <name>Fe cation</name>
        <dbReference type="ChEBI" id="CHEBI:24875"/>
    </ligand>
</feature>
<accession>A0A8H9LY88</accession>
<dbReference type="SUPFAM" id="SSF56420">
    <property type="entry name" value="Peptide deformylase"/>
    <property type="match status" value="1"/>
</dbReference>
<dbReference type="AlphaFoldDB" id="A0A8H9LY88"/>
<dbReference type="GO" id="GO:0006412">
    <property type="term" value="P:translation"/>
    <property type="evidence" value="ECO:0007669"/>
    <property type="project" value="UniProtKB-UniRule"/>
</dbReference>
<dbReference type="InterPro" id="IPR023635">
    <property type="entry name" value="Peptide_deformylase"/>
</dbReference>
<dbReference type="Gene3D" id="3.90.45.10">
    <property type="entry name" value="Peptide deformylase"/>
    <property type="match status" value="1"/>
</dbReference>
<dbReference type="PANTHER" id="PTHR10458:SF22">
    <property type="entry name" value="PEPTIDE DEFORMYLASE"/>
    <property type="match status" value="1"/>
</dbReference>
<organism evidence="3 4">
    <name type="scientific">Paraglaciecola chathamensis</name>
    <dbReference type="NCBI Taxonomy" id="368405"/>
    <lineage>
        <taxon>Bacteria</taxon>
        <taxon>Pseudomonadati</taxon>
        <taxon>Pseudomonadota</taxon>
        <taxon>Gammaproteobacteria</taxon>
        <taxon>Alteromonadales</taxon>
        <taxon>Alteromonadaceae</taxon>
        <taxon>Paraglaciecola</taxon>
    </lineage>
</organism>
<dbReference type="InterPro" id="IPR036821">
    <property type="entry name" value="Peptide_deformylase_sf"/>
</dbReference>
<dbReference type="RefSeq" id="WP_008302566.1">
    <property type="nucleotide sequence ID" value="NZ_BMZC01000001.1"/>
</dbReference>
<reference evidence="3" key="2">
    <citation type="submission" date="2020-09" db="EMBL/GenBank/DDBJ databases">
        <authorList>
            <person name="Sun Q."/>
            <person name="Kim S."/>
        </authorList>
    </citation>
    <scope>NUCLEOTIDE SEQUENCE</scope>
    <source>
        <strain evidence="3">KCTC 32337</strain>
    </source>
</reference>
<protein>
    <recommendedName>
        <fullName evidence="2">Peptide deformylase</fullName>
        <shortName evidence="2">PDF</shortName>
        <ecNumber evidence="2">3.5.1.88</ecNumber>
    </recommendedName>
    <alternativeName>
        <fullName evidence="2">Polypeptide deformylase</fullName>
    </alternativeName>
</protein>
<reference evidence="3" key="1">
    <citation type="journal article" date="2014" name="Int. J. Syst. Evol. Microbiol.">
        <title>Complete genome sequence of Corynebacterium casei LMG S-19264T (=DSM 44701T), isolated from a smear-ripened cheese.</title>
        <authorList>
            <consortium name="US DOE Joint Genome Institute (JGI-PGF)"/>
            <person name="Walter F."/>
            <person name="Albersmeier A."/>
            <person name="Kalinowski J."/>
            <person name="Ruckert C."/>
        </authorList>
    </citation>
    <scope>NUCLEOTIDE SEQUENCE</scope>
    <source>
        <strain evidence="3">KCTC 32337</strain>
    </source>
</reference>
<dbReference type="PIRSF" id="PIRSF004749">
    <property type="entry name" value="Pep_def"/>
    <property type="match status" value="1"/>
</dbReference>
<comment type="function">
    <text evidence="2">Removes the formyl group from the N-terminal Met of newly synthesized proteins. Requires at least a dipeptide for an efficient rate of reaction. N-terminal L-methionine is a prerequisite for activity but the enzyme has broad specificity at other positions.</text>
</comment>
<comment type="cofactor">
    <cofactor evidence="2">
        <name>Fe(2+)</name>
        <dbReference type="ChEBI" id="CHEBI:29033"/>
    </cofactor>
    <text evidence="2">Binds 1 Fe(2+) ion.</text>
</comment>
<dbReference type="CDD" id="cd00487">
    <property type="entry name" value="Pep_deformylase"/>
    <property type="match status" value="1"/>
</dbReference>
<keyword evidence="2" id="KW-0479">Metal-binding</keyword>
<evidence type="ECO:0000256" key="1">
    <source>
        <dbReference type="ARBA" id="ARBA00010759"/>
    </source>
</evidence>
<dbReference type="NCBIfam" id="TIGR00079">
    <property type="entry name" value="pept_deformyl"/>
    <property type="match status" value="1"/>
</dbReference>
<dbReference type="Proteomes" id="UP000622604">
    <property type="component" value="Unassembled WGS sequence"/>
</dbReference>
<dbReference type="PRINTS" id="PR01576">
    <property type="entry name" value="PDEFORMYLASE"/>
</dbReference>
<comment type="similarity">
    <text evidence="1 2">Belongs to the polypeptide deformylase family.</text>
</comment>
<dbReference type="NCBIfam" id="NF001159">
    <property type="entry name" value="PRK00150.1-3"/>
    <property type="match status" value="1"/>
</dbReference>
<keyword evidence="2" id="KW-0408">Iron</keyword>